<keyword evidence="3" id="KW-1185">Reference proteome</keyword>
<feature type="transmembrane region" description="Helical" evidence="1">
    <location>
        <begin position="467"/>
        <end position="485"/>
    </location>
</feature>
<dbReference type="OrthoDB" id="2014935at2"/>
<protein>
    <submittedName>
        <fullName evidence="2">ABC-2 type transport system permease protein</fullName>
    </submittedName>
</protein>
<feature type="transmembrane region" description="Helical" evidence="1">
    <location>
        <begin position="127"/>
        <end position="150"/>
    </location>
</feature>
<dbReference type="EMBL" id="SGWY01000001">
    <property type="protein sequence ID" value="RZS68681.1"/>
    <property type="molecule type" value="Genomic_DNA"/>
</dbReference>
<reference evidence="2 3" key="1">
    <citation type="submission" date="2019-02" db="EMBL/GenBank/DDBJ databases">
        <title>Genomic Encyclopedia of Type Strains, Phase IV (KMG-IV): sequencing the most valuable type-strain genomes for metagenomic binning, comparative biology and taxonomic classification.</title>
        <authorList>
            <person name="Goeker M."/>
        </authorList>
    </citation>
    <scope>NUCLEOTIDE SEQUENCE [LARGE SCALE GENOMIC DNA]</scope>
    <source>
        <strain evidence="2 3">DSM 43045</strain>
    </source>
</reference>
<dbReference type="Proteomes" id="UP000293289">
    <property type="component" value="Unassembled WGS sequence"/>
</dbReference>
<dbReference type="RefSeq" id="WP_130351960.1">
    <property type="nucleotide sequence ID" value="NZ_SGWY01000001.1"/>
</dbReference>
<dbReference type="AlphaFoldDB" id="A0A4Q7MJY6"/>
<keyword evidence="1" id="KW-1133">Transmembrane helix</keyword>
<accession>A0A4Q7MJY6</accession>
<gene>
    <name evidence="2" type="ORF">EV187_1115</name>
</gene>
<feature type="transmembrane region" description="Helical" evidence="1">
    <location>
        <begin position="349"/>
        <end position="371"/>
    </location>
</feature>
<feature type="transmembrane region" description="Helical" evidence="1">
    <location>
        <begin position="513"/>
        <end position="531"/>
    </location>
</feature>
<proteinExistence type="predicted"/>
<evidence type="ECO:0000313" key="3">
    <source>
        <dbReference type="Proteomes" id="UP000293289"/>
    </source>
</evidence>
<name>A0A4Q7MJY6_9MICO</name>
<feature type="transmembrane region" description="Helical" evidence="1">
    <location>
        <begin position="245"/>
        <end position="265"/>
    </location>
</feature>
<evidence type="ECO:0000256" key="1">
    <source>
        <dbReference type="SAM" id="Phobius"/>
    </source>
</evidence>
<keyword evidence="1" id="KW-0812">Transmembrane</keyword>
<feature type="transmembrane region" description="Helical" evidence="1">
    <location>
        <begin position="399"/>
        <end position="419"/>
    </location>
</feature>
<feature type="transmembrane region" description="Helical" evidence="1">
    <location>
        <begin position="439"/>
        <end position="460"/>
    </location>
</feature>
<feature type="transmembrane region" description="Helical" evidence="1">
    <location>
        <begin position="156"/>
        <end position="175"/>
    </location>
</feature>
<sequence>MTRLLVLLRQRIRRDRLQLALWILGTALLAYASISAVFSTYGEEQDRREILGVAIATRTILVFRGTPNGIDDGAFAFFLLFAWLALMGGLMSTFLAVRHTRKEEEEGRAEAIAATPAGRILPTTATVIHGVLANVALGLFIALALIANGLDATGSMVWGAAITVSGIAFVAFGLFTAQLFRTSRGANSLSVTFVLAAYLLRGIGDAAGTPSDDLLHVTPAWPSWLSPIGYGQFTGAYVQNDLTPLLIPLAFAAALIGLVFALQAVRDQGASLLAGRAGRATAGPVLSSSFGLAWRLNTPILLSWTAGGIATGLLATSLSSVVDQAATDAPQILDTLRRAIGSEASIEEAFVAVFYSIVGILAACCAVQVGIRARQEEAHGTAELVLGTRVPRLRWLLEYWIVGVIVIVIVLAASALAGIAGAGTAADPESLIPNVLEAAAAQLPACLVFLGLTLLVFAFVPRATIAVGWTVVGVAAILGVWGPILQAPEWLVDLSPFAHSPVPAGGETDWTGGFWMLAIGLAAGAVAVWSMRRRELASGG</sequence>
<keyword evidence="1" id="KW-0472">Membrane</keyword>
<feature type="transmembrane region" description="Helical" evidence="1">
    <location>
        <begin position="74"/>
        <end position="97"/>
    </location>
</feature>
<comment type="caution">
    <text evidence="2">The sequence shown here is derived from an EMBL/GenBank/DDBJ whole genome shotgun (WGS) entry which is preliminary data.</text>
</comment>
<feature type="transmembrane region" description="Helical" evidence="1">
    <location>
        <begin position="187"/>
        <end position="204"/>
    </location>
</feature>
<evidence type="ECO:0000313" key="2">
    <source>
        <dbReference type="EMBL" id="RZS68681.1"/>
    </source>
</evidence>
<organism evidence="2 3">
    <name type="scientific">Agromyces ramosus</name>
    <dbReference type="NCBI Taxonomy" id="33879"/>
    <lineage>
        <taxon>Bacteria</taxon>
        <taxon>Bacillati</taxon>
        <taxon>Actinomycetota</taxon>
        <taxon>Actinomycetes</taxon>
        <taxon>Micrococcales</taxon>
        <taxon>Microbacteriaceae</taxon>
        <taxon>Agromyces</taxon>
    </lineage>
</organism>
<feature type="transmembrane region" description="Helical" evidence="1">
    <location>
        <begin position="21"/>
        <end position="41"/>
    </location>
</feature>